<dbReference type="PATRIC" id="fig|857265.3.peg.3505"/>
<dbReference type="AlphaFoldDB" id="A0A0N1JRZ2"/>
<dbReference type="RefSeq" id="WP_053939025.1">
    <property type="nucleotide sequence ID" value="NZ_LAQT01000028.1"/>
</dbReference>
<protein>
    <submittedName>
        <fullName evidence="3">Biotin biosynthesis protein BioC</fullName>
    </submittedName>
</protein>
<dbReference type="Pfam" id="PF08241">
    <property type="entry name" value="Methyltransf_11"/>
    <property type="match status" value="1"/>
</dbReference>
<evidence type="ECO:0000313" key="4">
    <source>
        <dbReference type="Proteomes" id="UP000037939"/>
    </source>
</evidence>
<dbReference type="EMBL" id="LAQT01000028">
    <property type="protein sequence ID" value="KPC50542.1"/>
    <property type="molecule type" value="Genomic_DNA"/>
</dbReference>
<feature type="domain" description="Methyltransferase type 11" evidence="2">
    <location>
        <begin position="275"/>
        <end position="367"/>
    </location>
</feature>
<feature type="repeat" description="TPR" evidence="1">
    <location>
        <begin position="74"/>
        <end position="107"/>
    </location>
</feature>
<evidence type="ECO:0000259" key="2">
    <source>
        <dbReference type="Pfam" id="PF08241"/>
    </source>
</evidence>
<dbReference type="InterPro" id="IPR011990">
    <property type="entry name" value="TPR-like_helical_dom_sf"/>
</dbReference>
<dbReference type="SMART" id="SM00028">
    <property type="entry name" value="TPR"/>
    <property type="match status" value="5"/>
</dbReference>
<dbReference type="Pfam" id="PF13432">
    <property type="entry name" value="TPR_16"/>
    <property type="match status" value="2"/>
</dbReference>
<dbReference type="PROSITE" id="PS50005">
    <property type="entry name" value="TPR"/>
    <property type="match status" value="1"/>
</dbReference>
<reference evidence="3 4" key="1">
    <citation type="submission" date="2015-07" db="EMBL/GenBank/DDBJ databases">
        <title>Draft genome sequence of the Amantichitinum ursilacus IGB-41, a new chitin-degrading bacterium.</title>
        <authorList>
            <person name="Kirstahler P."/>
            <person name="Guenther M."/>
            <person name="Grumaz C."/>
            <person name="Rupp S."/>
            <person name="Zibek S."/>
            <person name="Sohn K."/>
        </authorList>
    </citation>
    <scope>NUCLEOTIDE SEQUENCE [LARGE SCALE GENOMIC DNA]</scope>
    <source>
        <strain evidence="3 4">IGB-41</strain>
    </source>
</reference>
<dbReference type="InterPro" id="IPR013216">
    <property type="entry name" value="Methyltransf_11"/>
</dbReference>
<dbReference type="GO" id="GO:0008757">
    <property type="term" value="F:S-adenosylmethionine-dependent methyltransferase activity"/>
    <property type="evidence" value="ECO:0007669"/>
    <property type="project" value="InterPro"/>
</dbReference>
<dbReference type="GO" id="GO:0006493">
    <property type="term" value="P:protein O-linked glycosylation"/>
    <property type="evidence" value="ECO:0007669"/>
    <property type="project" value="InterPro"/>
</dbReference>
<dbReference type="CDD" id="cd02440">
    <property type="entry name" value="AdoMet_MTases"/>
    <property type="match status" value="1"/>
</dbReference>
<proteinExistence type="predicted"/>
<evidence type="ECO:0000256" key="1">
    <source>
        <dbReference type="PROSITE-ProRule" id="PRU00339"/>
    </source>
</evidence>
<dbReference type="InterPro" id="IPR029063">
    <property type="entry name" value="SAM-dependent_MTases_sf"/>
</dbReference>
<keyword evidence="4" id="KW-1185">Reference proteome</keyword>
<dbReference type="InterPro" id="IPR037919">
    <property type="entry name" value="OGT"/>
</dbReference>
<dbReference type="Proteomes" id="UP000037939">
    <property type="component" value="Unassembled WGS sequence"/>
</dbReference>
<evidence type="ECO:0000313" key="3">
    <source>
        <dbReference type="EMBL" id="KPC50542.1"/>
    </source>
</evidence>
<dbReference type="Gene3D" id="1.25.40.10">
    <property type="entry name" value="Tetratricopeptide repeat domain"/>
    <property type="match status" value="2"/>
</dbReference>
<dbReference type="Pfam" id="PF13428">
    <property type="entry name" value="TPR_14"/>
    <property type="match status" value="1"/>
</dbReference>
<dbReference type="Gene3D" id="3.40.50.150">
    <property type="entry name" value="Vaccinia Virus protein VP39"/>
    <property type="match status" value="1"/>
</dbReference>
<dbReference type="GO" id="GO:0097363">
    <property type="term" value="F:protein O-acetylglucosaminyltransferase activity"/>
    <property type="evidence" value="ECO:0007669"/>
    <property type="project" value="TreeGrafter"/>
</dbReference>
<dbReference type="OrthoDB" id="9809392at2"/>
<accession>A0A0N1JRZ2</accession>
<dbReference type="SUPFAM" id="SSF53335">
    <property type="entry name" value="S-adenosyl-L-methionine-dependent methyltransferases"/>
    <property type="match status" value="1"/>
</dbReference>
<keyword evidence="1" id="KW-0802">TPR repeat</keyword>
<gene>
    <name evidence="3" type="ORF">WG78_17095</name>
</gene>
<organism evidence="3 4">
    <name type="scientific">Amantichitinum ursilacus</name>
    <dbReference type="NCBI Taxonomy" id="857265"/>
    <lineage>
        <taxon>Bacteria</taxon>
        <taxon>Pseudomonadati</taxon>
        <taxon>Pseudomonadota</taxon>
        <taxon>Betaproteobacteria</taxon>
        <taxon>Neisseriales</taxon>
        <taxon>Chitinibacteraceae</taxon>
        <taxon>Amantichitinum</taxon>
    </lineage>
</organism>
<dbReference type="PANTHER" id="PTHR44366">
    <property type="entry name" value="UDP-N-ACETYLGLUCOSAMINE--PEPTIDE N-ACETYLGLUCOSAMINYLTRANSFERASE 110 KDA SUBUNIT"/>
    <property type="match status" value="1"/>
</dbReference>
<dbReference type="SUPFAM" id="SSF48452">
    <property type="entry name" value="TPR-like"/>
    <property type="match status" value="1"/>
</dbReference>
<dbReference type="STRING" id="857265.WG78_17095"/>
<dbReference type="PANTHER" id="PTHR44366:SF1">
    <property type="entry name" value="UDP-N-ACETYLGLUCOSAMINE--PEPTIDE N-ACETYLGLUCOSAMINYLTRANSFERASE 110 KDA SUBUNIT"/>
    <property type="match status" value="1"/>
</dbReference>
<dbReference type="InterPro" id="IPR019734">
    <property type="entry name" value="TPR_rpt"/>
</dbReference>
<name>A0A0N1JRZ2_9NEIS</name>
<comment type="caution">
    <text evidence="3">The sequence shown here is derived from an EMBL/GenBank/DDBJ whole genome shotgun (WGS) entry which is preliminary data.</text>
</comment>
<sequence>MTLSLDLSAQLHQAVAAQLAGNLDAAEALYQSILAQDPQYASAMHGFGLLRHQRGDSNGAIEWLARACQTRPTADWFNDLGNMLALAGHAEMAGRAFRQALALQPTPLFWNNLGSVLLAQNLNEDAAQAFIKALQLDGDYIDALENLGNTLERLGQSEEGSLFLCRAYVLRPAEVQPPKMRGIAFYRLGRIDEAAAVYRAWLQQEPDNPTARHLLAGCSGQNVPHRASDAYVATMFDQFAAEFDERLRSLDYQAPQQIAAALAPCLIADASLQVLDAGCGTGLCLPVLRPYAQRLVGVDLSSGMLAKAAARGGYDELVQAELNAWLYSQPGVFDLICAADLVIYFGELAPLFAAFRQAMRPTGLLAFSAEATTDVEYRLLPSGRYSHSEAGLRANLAAAGLGVVSLIPAVIRVEFGEPVHGWTILARLPAA</sequence>